<dbReference type="GO" id="GO:0004519">
    <property type="term" value="F:endonuclease activity"/>
    <property type="evidence" value="ECO:0007669"/>
    <property type="project" value="UniProtKB-KW"/>
</dbReference>
<dbReference type="GO" id="GO:0016874">
    <property type="term" value="F:ligase activity"/>
    <property type="evidence" value="ECO:0007669"/>
    <property type="project" value="UniProtKB-KW"/>
</dbReference>
<accession>A0ABW3IHI8</accession>
<dbReference type="GO" id="GO:0016787">
    <property type="term" value="F:hydrolase activity"/>
    <property type="evidence" value="ECO:0007669"/>
    <property type="project" value="UniProtKB-KW"/>
</dbReference>
<evidence type="ECO:0000259" key="1">
    <source>
        <dbReference type="Pfam" id="PF00149"/>
    </source>
</evidence>
<dbReference type="NCBIfam" id="TIGR04123">
    <property type="entry name" value="P_estr_lig_assc"/>
    <property type="match status" value="1"/>
</dbReference>
<dbReference type="RefSeq" id="WP_380739056.1">
    <property type="nucleotide sequence ID" value="NZ_JBHTJP010000035.1"/>
</dbReference>
<feature type="domain" description="Calcineurin-like phosphoesterase" evidence="1">
    <location>
        <begin position="36"/>
        <end position="128"/>
    </location>
</feature>
<dbReference type="PANTHER" id="PTHR39323">
    <property type="entry name" value="BLR1149 PROTEIN"/>
    <property type="match status" value="1"/>
</dbReference>
<dbReference type="Proteomes" id="UP001597100">
    <property type="component" value="Unassembled WGS sequence"/>
</dbReference>
<name>A0ABW3IHI8_9FLAO</name>
<dbReference type="EC" id="3.1.-.-" evidence="2"/>
<gene>
    <name evidence="2" type="primary">pdeM</name>
    <name evidence="2" type="ORF">ACFQ1G_09730</name>
</gene>
<dbReference type="Pfam" id="PF00149">
    <property type="entry name" value="Metallophos"/>
    <property type="match status" value="1"/>
</dbReference>
<comment type="caution">
    <text evidence="2">The sequence shown here is derived from an EMBL/GenBank/DDBJ whole genome shotgun (WGS) entry which is preliminary data.</text>
</comment>
<dbReference type="InterPro" id="IPR024173">
    <property type="entry name" value="Pesterase_MJ0037-like"/>
</dbReference>
<reference evidence="3" key="1">
    <citation type="journal article" date="2019" name="Int. J. Syst. Evol. Microbiol.">
        <title>The Global Catalogue of Microorganisms (GCM) 10K type strain sequencing project: providing services to taxonomists for standard genome sequencing and annotation.</title>
        <authorList>
            <consortium name="The Broad Institute Genomics Platform"/>
            <consortium name="The Broad Institute Genome Sequencing Center for Infectious Disease"/>
            <person name="Wu L."/>
            <person name="Ma J."/>
        </authorList>
    </citation>
    <scope>NUCLEOTIDE SEQUENCE [LARGE SCALE GENOMIC DNA]</scope>
    <source>
        <strain evidence="3">CCUG 60898</strain>
    </source>
</reference>
<keyword evidence="2" id="KW-0436">Ligase</keyword>
<dbReference type="InterPro" id="IPR004843">
    <property type="entry name" value="Calcineurin-like_PHP"/>
</dbReference>
<keyword evidence="2" id="KW-0255">Endonuclease</keyword>
<keyword evidence="3" id="KW-1185">Reference proteome</keyword>
<proteinExistence type="predicted"/>
<dbReference type="Gene3D" id="3.60.21.10">
    <property type="match status" value="1"/>
</dbReference>
<organism evidence="2 3">
    <name type="scientific">Salinimicrobium gaetbulicola</name>
    <dbReference type="NCBI Taxonomy" id="999702"/>
    <lineage>
        <taxon>Bacteria</taxon>
        <taxon>Pseudomonadati</taxon>
        <taxon>Bacteroidota</taxon>
        <taxon>Flavobacteriia</taxon>
        <taxon>Flavobacteriales</taxon>
        <taxon>Flavobacteriaceae</taxon>
        <taxon>Salinimicrobium</taxon>
    </lineage>
</organism>
<evidence type="ECO:0000313" key="2">
    <source>
        <dbReference type="EMBL" id="MFD0977072.1"/>
    </source>
</evidence>
<protein>
    <submittedName>
        <fullName evidence="2">Ligase-associated DNA damage response endonuclease PdeM</fullName>
        <ecNumber evidence="2">3.1.-.-</ecNumber>
    </submittedName>
</protein>
<keyword evidence="2" id="KW-0378">Hydrolase</keyword>
<dbReference type="EMBL" id="JBHTJP010000035">
    <property type="protein sequence ID" value="MFD0977072.1"/>
    <property type="molecule type" value="Genomic_DNA"/>
</dbReference>
<dbReference type="InterPro" id="IPR029052">
    <property type="entry name" value="Metallo-depent_PP-like"/>
</dbReference>
<dbReference type="SUPFAM" id="SSF56300">
    <property type="entry name" value="Metallo-dependent phosphatases"/>
    <property type="match status" value="1"/>
</dbReference>
<evidence type="ECO:0000313" key="3">
    <source>
        <dbReference type="Proteomes" id="UP001597100"/>
    </source>
</evidence>
<dbReference type="InterPro" id="IPR026336">
    <property type="entry name" value="PdeM-like"/>
</dbReference>
<dbReference type="PANTHER" id="PTHR39323:SF1">
    <property type="entry name" value="BLR1149 PROTEIN"/>
    <property type="match status" value="1"/>
</dbReference>
<dbReference type="PIRSF" id="PIRSF000887">
    <property type="entry name" value="Pesterase_MJ0037"/>
    <property type="match status" value="1"/>
</dbReference>
<sequence length="222" mass="25172">MGKPVTSKMTKSISIFDQNFILHASGALFWEEEDMLLISDVHLGKVSHFRKFGSAVPQNALLGNYQKLDEAVDFFKPQKLVFLGDLFHSSLNKEWLFFEAWMENVSSEVILVEGNHDIISPLKYEALGVKLTPEIILKNFLLTHHPEERPGFFNFSGHLHPGVRIKGWARQSLKLPCFFKTETQMILPAFGEFTGKHILSPKKGDEVFVITKEEVICLVGGI</sequence>
<keyword evidence="2" id="KW-0540">Nuclease</keyword>